<gene>
    <name evidence="3" type="ORF">PENTCL1PPCAC_15828</name>
</gene>
<organism evidence="3 4">
    <name type="scientific">Pristionchus entomophagus</name>
    <dbReference type="NCBI Taxonomy" id="358040"/>
    <lineage>
        <taxon>Eukaryota</taxon>
        <taxon>Metazoa</taxon>
        <taxon>Ecdysozoa</taxon>
        <taxon>Nematoda</taxon>
        <taxon>Chromadorea</taxon>
        <taxon>Rhabditida</taxon>
        <taxon>Rhabditina</taxon>
        <taxon>Diplogasteromorpha</taxon>
        <taxon>Diplogasteroidea</taxon>
        <taxon>Neodiplogasteridae</taxon>
        <taxon>Pristionchus</taxon>
    </lineage>
</organism>
<accession>A0AAV5TH90</accession>
<keyword evidence="2" id="KW-0812">Transmembrane</keyword>
<dbReference type="InterPro" id="IPR056709">
    <property type="entry name" value="DUF7807"/>
</dbReference>
<comment type="caution">
    <text evidence="3">The sequence shown here is derived from an EMBL/GenBank/DDBJ whole genome shotgun (WGS) entry which is preliminary data.</text>
</comment>
<proteinExistence type="predicted"/>
<dbReference type="PANTHER" id="PTHR34851:SF5">
    <property type="entry name" value="MARVEL DOMAIN-CONTAINING PROTEIN"/>
    <property type="match status" value="1"/>
</dbReference>
<protein>
    <recommendedName>
        <fullName evidence="5">G protein-coupled receptor</fullName>
    </recommendedName>
</protein>
<dbReference type="PANTHER" id="PTHR34851">
    <property type="entry name" value="PROTEIN CBG05235-RELATED"/>
    <property type="match status" value="1"/>
</dbReference>
<evidence type="ECO:0000313" key="3">
    <source>
        <dbReference type="EMBL" id="GMS93653.1"/>
    </source>
</evidence>
<feature type="transmembrane region" description="Helical" evidence="2">
    <location>
        <begin position="133"/>
        <end position="156"/>
    </location>
</feature>
<sequence>MAEEKCCCFKTLTATKLVLWLTILFGILHAVTPPILNVSPKTIIFLKVAMVAAVICAVLALIGIGKGAPKLVKPAIVLNVIVQAFLLLEIFYSIAAIFFPSLPLPEFVKDIKDHYQLRLHSVEDTVENILQHISLAILVINIVLYAISLRVLILLVKSFYEIKAKRYRPVPTTSVFRMPPHPLVVVKRNESNVKSPESGKSPINQDTAIEMSKLED</sequence>
<evidence type="ECO:0000256" key="1">
    <source>
        <dbReference type="SAM" id="MobiDB-lite"/>
    </source>
</evidence>
<dbReference type="EMBL" id="BTSX01000004">
    <property type="protein sequence ID" value="GMS93653.1"/>
    <property type="molecule type" value="Genomic_DNA"/>
</dbReference>
<dbReference type="Proteomes" id="UP001432027">
    <property type="component" value="Unassembled WGS sequence"/>
</dbReference>
<feature type="transmembrane region" description="Helical" evidence="2">
    <location>
        <begin position="43"/>
        <end position="64"/>
    </location>
</feature>
<feature type="transmembrane region" description="Helical" evidence="2">
    <location>
        <begin position="12"/>
        <end position="31"/>
    </location>
</feature>
<keyword evidence="2" id="KW-1133">Transmembrane helix</keyword>
<dbReference type="AlphaFoldDB" id="A0AAV5TH90"/>
<evidence type="ECO:0008006" key="5">
    <source>
        <dbReference type="Google" id="ProtNLM"/>
    </source>
</evidence>
<keyword evidence="2" id="KW-0472">Membrane</keyword>
<evidence type="ECO:0000313" key="4">
    <source>
        <dbReference type="Proteomes" id="UP001432027"/>
    </source>
</evidence>
<feature type="transmembrane region" description="Helical" evidence="2">
    <location>
        <begin position="76"/>
        <end position="99"/>
    </location>
</feature>
<name>A0AAV5TH90_9BILA</name>
<reference evidence="3" key="1">
    <citation type="submission" date="2023-10" db="EMBL/GenBank/DDBJ databases">
        <title>Genome assembly of Pristionchus species.</title>
        <authorList>
            <person name="Yoshida K."/>
            <person name="Sommer R.J."/>
        </authorList>
    </citation>
    <scope>NUCLEOTIDE SEQUENCE</scope>
    <source>
        <strain evidence="3">RS0144</strain>
    </source>
</reference>
<evidence type="ECO:0000256" key="2">
    <source>
        <dbReference type="SAM" id="Phobius"/>
    </source>
</evidence>
<feature type="region of interest" description="Disordered" evidence="1">
    <location>
        <begin position="189"/>
        <end position="216"/>
    </location>
</feature>
<keyword evidence="4" id="KW-1185">Reference proteome</keyword>
<dbReference type="Pfam" id="PF25093">
    <property type="entry name" value="DUF7807"/>
    <property type="match status" value="1"/>
</dbReference>